<proteinExistence type="predicted"/>
<reference evidence="1 2" key="1">
    <citation type="submission" date="2021-06" db="EMBL/GenBank/DDBJ databases">
        <title>Caerostris extrusa draft genome.</title>
        <authorList>
            <person name="Kono N."/>
            <person name="Arakawa K."/>
        </authorList>
    </citation>
    <scope>NUCLEOTIDE SEQUENCE [LARGE SCALE GENOMIC DNA]</scope>
</reference>
<organism evidence="1 2">
    <name type="scientific">Caerostris extrusa</name>
    <name type="common">Bark spider</name>
    <name type="synonym">Caerostris bankana</name>
    <dbReference type="NCBI Taxonomy" id="172846"/>
    <lineage>
        <taxon>Eukaryota</taxon>
        <taxon>Metazoa</taxon>
        <taxon>Ecdysozoa</taxon>
        <taxon>Arthropoda</taxon>
        <taxon>Chelicerata</taxon>
        <taxon>Arachnida</taxon>
        <taxon>Araneae</taxon>
        <taxon>Araneomorphae</taxon>
        <taxon>Entelegynae</taxon>
        <taxon>Araneoidea</taxon>
        <taxon>Araneidae</taxon>
        <taxon>Caerostris</taxon>
    </lineage>
</organism>
<name>A0AAV4QNM2_CAEEX</name>
<dbReference type="EMBL" id="BPLR01006409">
    <property type="protein sequence ID" value="GIY09635.1"/>
    <property type="molecule type" value="Genomic_DNA"/>
</dbReference>
<evidence type="ECO:0000313" key="1">
    <source>
        <dbReference type="EMBL" id="GIY09635.1"/>
    </source>
</evidence>
<dbReference type="AlphaFoldDB" id="A0AAV4QNM2"/>
<evidence type="ECO:0000313" key="2">
    <source>
        <dbReference type="Proteomes" id="UP001054945"/>
    </source>
</evidence>
<accession>A0AAV4QNM2</accession>
<dbReference type="Proteomes" id="UP001054945">
    <property type="component" value="Unassembled WGS sequence"/>
</dbReference>
<gene>
    <name evidence="1" type="ORF">CEXT_653041</name>
</gene>
<protein>
    <submittedName>
        <fullName evidence="1">Uncharacterized protein</fullName>
    </submittedName>
</protein>
<keyword evidence="2" id="KW-1185">Reference proteome</keyword>
<sequence>MRLLLPRNTPRVHKHGCRPGNMCRGDRCISPKRAGVTHKPDWAVRRSVRGSTTRASDFRQGESLHEPPVLAVSLNIAQATCAKHLSVMFWHVLNMLPAQLVCPPPCILSFKILPLK</sequence>
<comment type="caution">
    <text evidence="1">The sequence shown here is derived from an EMBL/GenBank/DDBJ whole genome shotgun (WGS) entry which is preliminary data.</text>
</comment>